<proteinExistence type="predicted"/>
<name>A0A645B4U1_9ZZZZ</name>
<evidence type="ECO:0000313" key="1">
    <source>
        <dbReference type="EMBL" id="MPM60442.1"/>
    </source>
</evidence>
<sequence length="167" mass="18729">MSAVIMGDCNIIQWNVKMSTRCQIAVEDANGTVRSVYCHHDGYVTGVGTVLVQSYSTSERVEKLLSLGALSSVGELLEQIPNEMVAVLLRIPHPSGCVAYHRDRGEDYRPPQKWNSADELADYVQKNFLGDYVYVFRDGNWYVKPCTKPSGWNKVVEILLELKNEGS</sequence>
<organism evidence="1">
    <name type="scientific">bioreactor metagenome</name>
    <dbReference type="NCBI Taxonomy" id="1076179"/>
    <lineage>
        <taxon>unclassified sequences</taxon>
        <taxon>metagenomes</taxon>
        <taxon>ecological metagenomes</taxon>
    </lineage>
</organism>
<comment type="caution">
    <text evidence="1">The sequence shown here is derived from an EMBL/GenBank/DDBJ whole genome shotgun (WGS) entry which is preliminary data.</text>
</comment>
<gene>
    <name evidence="1" type="ORF">SDC9_107293</name>
</gene>
<accession>A0A645B4U1</accession>
<protein>
    <submittedName>
        <fullName evidence="1">Uncharacterized protein</fullName>
    </submittedName>
</protein>
<dbReference type="EMBL" id="VSSQ01017805">
    <property type="protein sequence ID" value="MPM60442.1"/>
    <property type="molecule type" value="Genomic_DNA"/>
</dbReference>
<reference evidence="1" key="1">
    <citation type="submission" date="2019-08" db="EMBL/GenBank/DDBJ databases">
        <authorList>
            <person name="Kucharzyk K."/>
            <person name="Murdoch R.W."/>
            <person name="Higgins S."/>
            <person name="Loffler F."/>
        </authorList>
    </citation>
    <scope>NUCLEOTIDE SEQUENCE</scope>
</reference>
<dbReference type="AlphaFoldDB" id="A0A645B4U1"/>